<feature type="transmembrane region" description="Helical" evidence="1">
    <location>
        <begin position="226"/>
        <end position="249"/>
    </location>
</feature>
<keyword evidence="1" id="KW-0812">Transmembrane</keyword>
<proteinExistence type="predicted"/>
<name>A0A0P7AEN3_9FLAO</name>
<feature type="transmembrane region" description="Helical" evidence="1">
    <location>
        <begin position="127"/>
        <end position="147"/>
    </location>
</feature>
<reference evidence="2 3" key="1">
    <citation type="submission" date="2015-09" db="EMBL/GenBank/DDBJ databases">
        <title>Genome sequence of the marine flavobacterium Croceitalea dokdonensis DOKDO 023 that contains proton- and sodium-pumping rhodopsins.</title>
        <authorList>
            <person name="Kwon S.-K."/>
            <person name="Lee H.K."/>
            <person name="Kwak M.-J."/>
            <person name="Kim J.F."/>
        </authorList>
    </citation>
    <scope>NUCLEOTIDE SEQUENCE [LARGE SCALE GENOMIC DNA]</scope>
    <source>
        <strain evidence="2 3">DOKDO 023</strain>
    </source>
</reference>
<dbReference type="EMBL" id="LDJX01000007">
    <property type="protein sequence ID" value="KPM30653.1"/>
    <property type="molecule type" value="Genomic_DNA"/>
</dbReference>
<comment type="caution">
    <text evidence="2">The sequence shown here is derived from an EMBL/GenBank/DDBJ whole genome shotgun (WGS) entry which is preliminary data.</text>
</comment>
<sequence length="259" mass="30026">MMECKNCENSLRTDYSYCPDCGAKVIRNRITVKNLWYDVIERYFNLDNTFLRTIWHLFTKPEVVIGGYINGIRKKYLNPISYLGIALTLSGLMVFVIQKFYTNAIQFEDEINNAPFAKKWGEFAFDFNAFMFLLYFPVLAIPAYLLFNKVKYNFPEYILVFVYTMSHFSIVTFTISMAVLTIAADSYMLYSQLSLLVVLAYNLFVLQRLNKFSIGAFLTRSFTFSLMVAVLFFVLILGLMIVLLLIGVFDLQDFVPQPA</sequence>
<keyword evidence="3" id="KW-1185">Reference proteome</keyword>
<organism evidence="2 3">
    <name type="scientific">Croceitalea dokdonensis DOKDO 023</name>
    <dbReference type="NCBI Taxonomy" id="1300341"/>
    <lineage>
        <taxon>Bacteria</taxon>
        <taxon>Pseudomonadati</taxon>
        <taxon>Bacteroidota</taxon>
        <taxon>Flavobacteriia</taxon>
        <taxon>Flavobacteriales</taxon>
        <taxon>Flavobacteriaceae</taxon>
        <taxon>Croceitalea</taxon>
    </lineage>
</organism>
<feature type="transmembrane region" description="Helical" evidence="1">
    <location>
        <begin position="80"/>
        <end position="101"/>
    </location>
</feature>
<evidence type="ECO:0000313" key="2">
    <source>
        <dbReference type="EMBL" id="KPM30653.1"/>
    </source>
</evidence>
<dbReference type="Pfam" id="PF12412">
    <property type="entry name" value="DUF3667"/>
    <property type="match status" value="1"/>
</dbReference>
<feature type="transmembrane region" description="Helical" evidence="1">
    <location>
        <begin position="189"/>
        <end position="206"/>
    </location>
</feature>
<dbReference type="STRING" id="1300341.I595_3149"/>
<evidence type="ECO:0000313" key="3">
    <source>
        <dbReference type="Proteomes" id="UP000050280"/>
    </source>
</evidence>
<evidence type="ECO:0000256" key="1">
    <source>
        <dbReference type="SAM" id="Phobius"/>
    </source>
</evidence>
<gene>
    <name evidence="2" type="ORF">I595_3149</name>
</gene>
<accession>A0A0P7AEN3</accession>
<dbReference type="PATRIC" id="fig|1300341.3.peg.3297"/>
<keyword evidence="1" id="KW-1133">Transmembrane helix</keyword>
<feature type="transmembrane region" description="Helical" evidence="1">
    <location>
        <begin position="159"/>
        <end position="183"/>
    </location>
</feature>
<evidence type="ECO:0008006" key="4">
    <source>
        <dbReference type="Google" id="ProtNLM"/>
    </source>
</evidence>
<dbReference type="InterPro" id="IPR022134">
    <property type="entry name" value="DUF3667"/>
</dbReference>
<dbReference type="Proteomes" id="UP000050280">
    <property type="component" value="Unassembled WGS sequence"/>
</dbReference>
<dbReference type="AlphaFoldDB" id="A0A0P7AEN3"/>
<protein>
    <recommendedName>
        <fullName evidence="4">DUF3667 domain-containing protein</fullName>
    </recommendedName>
</protein>
<keyword evidence="1" id="KW-0472">Membrane</keyword>